<evidence type="ECO:0000313" key="9">
    <source>
        <dbReference type="Proteomes" id="UP000034034"/>
    </source>
</evidence>
<accession>A0A0F7FWJ3</accession>
<evidence type="ECO:0000256" key="2">
    <source>
        <dbReference type="ARBA" id="ARBA00023012"/>
    </source>
</evidence>
<keyword evidence="5" id="KW-0804">Transcription</keyword>
<dbReference type="PROSITE" id="PS51755">
    <property type="entry name" value="OMPR_PHOB"/>
    <property type="match status" value="1"/>
</dbReference>
<dbReference type="AlphaFoldDB" id="A0A0F7FWJ3"/>
<dbReference type="GO" id="GO:0006355">
    <property type="term" value="P:regulation of DNA-templated transcription"/>
    <property type="evidence" value="ECO:0007669"/>
    <property type="project" value="InterPro"/>
</dbReference>
<name>A0A0F7FWJ3_9ACTN</name>
<evidence type="ECO:0000256" key="3">
    <source>
        <dbReference type="ARBA" id="ARBA00023015"/>
    </source>
</evidence>
<evidence type="ECO:0000256" key="5">
    <source>
        <dbReference type="ARBA" id="ARBA00023163"/>
    </source>
</evidence>
<dbReference type="GO" id="GO:0000160">
    <property type="term" value="P:phosphorelay signal transduction system"/>
    <property type="evidence" value="ECO:0007669"/>
    <property type="project" value="UniProtKB-KW"/>
</dbReference>
<dbReference type="SMART" id="SM01043">
    <property type="entry name" value="BTAD"/>
    <property type="match status" value="1"/>
</dbReference>
<gene>
    <name evidence="8" type="ORF">SXIM_35930</name>
</gene>
<dbReference type="InterPro" id="IPR016032">
    <property type="entry name" value="Sig_transdc_resp-reg_C-effctor"/>
</dbReference>
<dbReference type="EMBL" id="CP009922">
    <property type="protein sequence ID" value="AKG44977.1"/>
    <property type="molecule type" value="Genomic_DNA"/>
</dbReference>
<dbReference type="InterPro" id="IPR011990">
    <property type="entry name" value="TPR-like_helical_dom_sf"/>
</dbReference>
<dbReference type="PANTHER" id="PTHR35807:SF1">
    <property type="entry name" value="TRANSCRIPTIONAL REGULATOR REDD"/>
    <property type="match status" value="1"/>
</dbReference>
<dbReference type="Gene3D" id="1.25.40.10">
    <property type="entry name" value="Tetratricopeptide repeat domain"/>
    <property type="match status" value="1"/>
</dbReference>
<dbReference type="PATRIC" id="fig|408015.6.peg.3642"/>
<evidence type="ECO:0000313" key="8">
    <source>
        <dbReference type="EMBL" id="AKG44977.1"/>
    </source>
</evidence>
<evidence type="ECO:0000256" key="4">
    <source>
        <dbReference type="ARBA" id="ARBA00023125"/>
    </source>
</evidence>
<dbReference type="Gene3D" id="1.10.10.10">
    <property type="entry name" value="Winged helix-like DNA-binding domain superfamily/Winged helix DNA-binding domain"/>
    <property type="match status" value="1"/>
</dbReference>
<reference evidence="8" key="1">
    <citation type="submission" date="2019-08" db="EMBL/GenBank/DDBJ databases">
        <title>Complete genome sequence of a mangrove-derived Streptomyces xiamenensis.</title>
        <authorList>
            <person name="Xu J."/>
        </authorList>
    </citation>
    <scope>NUCLEOTIDE SEQUENCE</scope>
    <source>
        <strain evidence="8">318</strain>
    </source>
</reference>
<evidence type="ECO:0000256" key="1">
    <source>
        <dbReference type="ARBA" id="ARBA00005820"/>
    </source>
</evidence>
<feature type="DNA-binding region" description="OmpR/PhoB-type" evidence="6">
    <location>
        <begin position="1"/>
        <end position="96"/>
    </location>
</feature>
<dbReference type="HOGENOM" id="CLU_004665_0_1_11"/>
<dbReference type="SMART" id="SM00862">
    <property type="entry name" value="Trans_reg_C"/>
    <property type="match status" value="1"/>
</dbReference>
<dbReference type="Pfam" id="PF00486">
    <property type="entry name" value="Trans_reg_C"/>
    <property type="match status" value="1"/>
</dbReference>
<proteinExistence type="inferred from homology"/>
<dbReference type="KEGG" id="sxi:SXIM_35930"/>
<dbReference type="InterPro" id="IPR001867">
    <property type="entry name" value="OmpR/PhoB-type_DNA-bd"/>
</dbReference>
<dbReference type="PANTHER" id="PTHR35807">
    <property type="entry name" value="TRANSCRIPTIONAL REGULATOR REDD-RELATED"/>
    <property type="match status" value="1"/>
</dbReference>
<dbReference type="InterPro" id="IPR005158">
    <property type="entry name" value="BTAD"/>
</dbReference>
<dbReference type="InterPro" id="IPR036388">
    <property type="entry name" value="WH-like_DNA-bd_sf"/>
</dbReference>
<organism evidence="8 9">
    <name type="scientific">Streptomyces xiamenensis</name>
    <dbReference type="NCBI Taxonomy" id="408015"/>
    <lineage>
        <taxon>Bacteria</taxon>
        <taxon>Bacillati</taxon>
        <taxon>Actinomycetota</taxon>
        <taxon>Actinomycetes</taxon>
        <taxon>Kitasatosporales</taxon>
        <taxon>Streptomycetaceae</taxon>
        <taxon>Streptomyces</taxon>
    </lineage>
</organism>
<dbReference type="CDD" id="cd15831">
    <property type="entry name" value="BTAD"/>
    <property type="match status" value="1"/>
</dbReference>
<keyword evidence="3" id="KW-0805">Transcription regulation</keyword>
<sequence>MGLLGPLSPRLGRKPVRTSAPKQRQVLALLALNAGRVVTVPTLVDELWGDHPPRSYATTLQTYILQLRNALAAVDRGDLGARQLLSTGRHGYQLEADTCETDVEVFHRRVRAGRAAAEAGDHGRASAELDRALGLWRGSALVDVRLGRVLEIEASSLEEHRLRALESRIEADLRLGRHADLLGELTFVAAKHPMNETLCAYLMTALYRAGHVGRSLQAFHRLRAALNRELGIEPCQRLQRLQAAIVSGTGR</sequence>
<dbReference type="GO" id="GO:0003677">
    <property type="term" value="F:DNA binding"/>
    <property type="evidence" value="ECO:0007669"/>
    <property type="project" value="UniProtKB-UniRule"/>
</dbReference>
<keyword evidence="2" id="KW-0902">Two-component regulatory system</keyword>
<dbReference type="InterPro" id="IPR051677">
    <property type="entry name" value="AfsR-DnrI-RedD_regulator"/>
</dbReference>
<dbReference type="Pfam" id="PF03704">
    <property type="entry name" value="BTAD"/>
    <property type="match status" value="1"/>
</dbReference>
<keyword evidence="9" id="KW-1185">Reference proteome</keyword>
<evidence type="ECO:0000259" key="7">
    <source>
        <dbReference type="PROSITE" id="PS51755"/>
    </source>
</evidence>
<evidence type="ECO:0000256" key="6">
    <source>
        <dbReference type="PROSITE-ProRule" id="PRU01091"/>
    </source>
</evidence>
<dbReference type="SUPFAM" id="SSF46894">
    <property type="entry name" value="C-terminal effector domain of the bipartite response regulators"/>
    <property type="match status" value="1"/>
</dbReference>
<dbReference type="STRING" id="408015.SXIM_35930"/>
<protein>
    <submittedName>
        <fullName evidence="8">Transcriptional activator domain</fullName>
    </submittedName>
</protein>
<dbReference type="Proteomes" id="UP000034034">
    <property type="component" value="Chromosome"/>
</dbReference>
<comment type="similarity">
    <text evidence="1">Belongs to the AfsR/DnrI/RedD regulatory family.</text>
</comment>
<keyword evidence="4 6" id="KW-0238">DNA-binding</keyword>
<feature type="domain" description="OmpR/PhoB-type" evidence="7">
    <location>
        <begin position="1"/>
        <end position="96"/>
    </location>
</feature>
<dbReference type="SUPFAM" id="SSF48452">
    <property type="entry name" value="TPR-like"/>
    <property type="match status" value="1"/>
</dbReference>